<dbReference type="EC" id="2.3.1.-" evidence="2"/>
<evidence type="ECO:0000313" key="4">
    <source>
        <dbReference type="EMBL" id="MBK5176817.1"/>
    </source>
</evidence>
<reference evidence="4 6" key="1">
    <citation type="submission" date="2020-11" db="EMBL/GenBank/DDBJ databases">
        <title>Insectihabitans protaetiae gen. nov. sp. nov. and Insectihabitans allomyrinae sp. nov., isolated from larvae of Protaetia brevitarsis seulensis and Allomyrina dichotoma, respectively.</title>
        <authorList>
            <person name="Lee S.D."/>
            <person name="Byeon Y.-S."/>
            <person name="Kim S.-M."/>
            <person name="Yang H.L."/>
            <person name="Kim I.S."/>
        </authorList>
    </citation>
    <scope>NUCLEOTIDE SEQUENCE</scope>
    <source>
        <strain evidence="4">CWB-B4</strain>
        <strain evidence="3 6">CWB-B43</strain>
    </source>
</reference>
<dbReference type="GO" id="GO:0009404">
    <property type="term" value="P:toxin metabolic process"/>
    <property type="evidence" value="ECO:0007669"/>
    <property type="project" value="UniProtKB-UniRule"/>
</dbReference>
<evidence type="ECO:0000313" key="6">
    <source>
        <dbReference type="Proteomes" id="UP001296969"/>
    </source>
</evidence>
<dbReference type="InterPro" id="IPR003996">
    <property type="entry name" value="RTX_toxin-activating_protC_bac"/>
</dbReference>
<keyword evidence="6" id="KW-1185">Reference proteome</keyword>
<dbReference type="GO" id="GO:0005737">
    <property type="term" value="C:cytoplasm"/>
    <property type="evidence" value="ECO:0007669"/>
    <property type="project" value="UniProtKB-SubCell"/>
</dbReference>
<keyword evidence="2" id="KW-0204">Cytolysis</keyword>
<dbReference type="RefSeq" id="WP_228398308.1">
    <property type="nucleotide sequence ID" value="NZ_JADRCP010000002.1"/>
</dbReference>
<comment type="similarity">
    <text evidence="1 2">Belongs to the RTX toxin acyltransferase family.</text>
</comment>
<evidence type="ECO:0000313" key="5">
    <source>
        <dbReference type="Proteomes" id="UP000807542"/>
    </source>
</evidence>
<dbReference type="Pfam" id="PF02794">
    <property type="entry name" value="HlyC"/>
    <property type="match status" value="1"/>
</dbReference>
<organism evidence="4 5">
    <name type="scientific">Limnobaculum xujianqingii</name>
    <dbReference type="NCBI Taxonomy" id="2738837"/>
    <lineage>
        <taxon>Bacteria</taxon>
        <taxon>Pseudomonadati</taxon>
        <taxon>Pseudomonadota</taxon>
        <taxon>Gammaproteobacteria</taxon>
        <taxon>Enterobacterales</taxon>
        <taxon>Budviciaceae</taxon>
        <taxon>Limnobaculum</taxon>
    </lineage>
</organism>
<dbReference type="Proteomes" id="UP000807542">
    <property type="component" value="Unassembled WGS sequence"/>
</dbReference>
<keyword evidence="2" id="KW-0963">Cytoplasm</keyword>
<proteinExistence type="inferred from homology"/>
<dbReference type="AlphaFoldDB" id="A0A9D7AJ30"/>
<evidence type="ECO:0000256" key="1">
    <source>
        <dbReference type="ARBA" id="ARBA00005686"/>
    </source>
</evidence>
<dbReference type="Proteomes" id="UP001296969">
    <property type="component" value="Unassembled WGS sequence"/>
</dbReference>
<comment type="caution">
    <text evidence="4">The sequence shown here is derived from an EMBL/GenBank/DDBJ whole genome shotgun (WGS) entry which is preliminary data.</text>
</comment>
<keyword evidence="2" id="KW-0012">Acyltransferase</keyword>
<protein>
    <recommendedName>
        <fullName evidence="2">RTX toxin-activating lysine-acyltransferase</fullName>
        <ecNumber evidence="2">2.3.1.-</ecNumber>
    </recommendedName>
</protein>
<sequence length="182" mass="21609">MKYGNFHITAPLMLGGEINEAEVLGASVWLWMHSPQHNTASLNTLPTLLLPIIKNQQFVLVSEGNQPVFFLSWAWMDEQAECRYFTEDALMFREEDWTSGERLWIHDWIAPFGHSIAMKRIITDIIFPEHFGRMIYHKTKNYQTKTWYGKNTRRQEREQWYREHPVIKDEITLALLAQKLNQ</sequence>
<keyword evidence="2" id="KW-0808">Transferase</keyword>
<name>A0A9D7AJ30_9GAMM</name>
<comment type="subcellular location">
    <subcellularLocation>
        <location evidence="2">Cytoplasm</location>
    </subcellularLocation>
</comment>
<dbReference type="GO" id="GO:0031640">
    <property type="term" value="P:killing of cells of another organism"/>
    <property type="evidence" value="ECO:0007669"/>
    <property type="project" value="UniProtKB-KW"/>
</dbReference>
<dbReference type="EMBL" id="JADRCP010000002">
    <property type="protein sequence ID" value="MBK5176817.1"/>
    <property type="molecule type" value="Genomic_DNA"/>
</dbReference>
<evidence type="ECO:0000313" key="3">
    <source>
        <dbReference type="EMBL" id="MBK5073452.1"/>
    </source>
</evidence>
<accession>A0A9D7AJ30</accession>
<gene>
    <name evidence="4" type="ORF">I2492_10840</name>
    <name evidence="3" type="ORF">I2493_10545</name>
</gene>
<dbReference type="PRINTS" id="PR01489">
    <property type="entry name" value="RTXTOXINC"/>
</dbReference>
<dbReference type="GO" id="GO:0016746">
    <property type="term" value="F:acyltransferase activity"/>
    <property type="evidence" value="ECO:0007669"/>
    <property type="project" value="UniProtKB-UniRule"/>
</dbReference>
<evidence type="ECO:0000256" key="2">
    <source>
        <dbReference type="RuleBase" id="RU368102"/>
    </source>
</evidence>
<comment type="function">
    <text evidence="2">Involved in fatty acylation of protoxin at internal lysine residues, thereby converting it to the active toxin.</text>
</comment>
<dbReference type="EMBL" id="JADRCQ010000002">
    <property type="protein sequence ID" value="MBK5073452.1"/>
    <property type="molecule type" value="Genomic_DNA"/>
</dbReference>